<dbReference type="EMBL" id="JAODAN010000001">
    <property type="protein sequence ID" value="KAK1927088.1"/>
    <property type="molecule type" value="Genomic_DNA"/>
</dbReference>
<dbReference type="AlphaFoldDB" id="A0AAD9FW22"/>
<gene>
    <name evidence="8" type="ORF">DB88DRAFT_476707</name>
</gene>
<evidence type="ECO:0000313" key="8">
    <source>
        <dbReference type="EMBL" id="KAK1927088.1"/>
    </source>
</evidence>
<evidence type="ECO:0000259" key="7">
    <source>
        <dbReference type="Pfam" id="PF19047"/>
    </source>
</evidence>
<dbReference type="PANTHER" id="PTHR18947:SF28">
    <property type="entry name" value="GIRDIN, ISOFORM A"/>
    <property type="match status" value="1"/>
</dbReference>
<evidence type="ECO:0000256" key="2">
    <source>
        <dbReference type="ARBA" id="ARBA00022490"/>
    </source>
</evidence>
<proteinExistence type="predicted"/>
<evidence type="ECO:0000313" key="9">
    <source>
        <dbReference type="Proteomes" id="UP001182556"/>
    </source>
</evidence>
<dbReference type="Proteomes" id="UP001182556">
    <property type="component" value="Unassembled WGS sequence"/>
</dbReference>
<accession>A0AAD9FW22</accession>
<organism evidence="8 9">
    <name type="scientific">Papiliotrema laurentii</name>
    <name type="common">Cryptococcus laurentii</name>
    <dbReference type="NCBI Taxonomy" id="5418"/>
    <lineage>
        <taxon>Eukaryota</taxon>
        <taxon>Fungi</taxon>
        <taxon>Dikarya</taxon>
        <taxon>Basidiomycota</taxon>
        <taxon>Agaricomycotina</taxon>
        <taxon>Tremellomycetes</taxon>
        <taxon>Tremellales</taxon>
        <taxon>Rhynchogastremaceae</taxon>
        <taxon>Papiliotrema</taxon>
    </lineage>
</organism>
<evidence type="ECO:0000256" key="4">
    <source>
        <dbReference type="SAM" id="Coils"/>
    </source>
</evidence>
<dbReference type="GO" id="GO:0031122">
    <property type="term" value="P:cytoplasmic microtubule organization"/>
    <property type="evidence" value="ECO:0007669"/>
    <property type="project" value="InterPro"/>
</dbReference>
<evidence type="ECO:0000259" key="6">
    <source>
        <dbReference type="Pfam" id="PF05622"/>
    </source>
</evidence>
<keyword evidence="9" id="KW-1185">Reference proteome</keyword>
<dbReference type="InterPro" id="IPR036872">
    <property type="entry name" value="CH_dom_sf"/>
</dbReference>
<dbReference type="CDD" id="cd22211">
    <property type="entry name" value="HkD_SF"/>
    <property type="match status" value="1"/>
</dbReference>
<feature type="region of interest" description="Disordered" evidence="5">
    <location>
        <begin position="430"/>
        <end position="450"/>
    </location>
</feature>
<feature type="compositionally biased region" description="Polar residues" evidence="5">
    <location>
        <begin position="431"/>
        <end position="444"/>
    </location>
</feature>
<dbReference type="GO" id="GO:0008017">
    <property type="term" value="F:microtubule binding"/>
    <property type="evidence" value="ECO:0007669"/>
    <property type="project" value="InterPro"/>
</dbReference>
<reference evidence="8" key="1">
    <citation type="submission" date="2023-02" db="EMBL/GenBank/DDBJ databases">
        <title>Identification and recombinant expression of a fungal hydrolase from Papiliotrema laurentii that hydrolyzes apple cutin and clears colloidal polyester polyurethane.</title>
        <authorList>
            <consortium name="DOE Joint Genome Institute"/>
            <person name="Roman V.A."/>
            <person name="Bojanowski C."/>
            <person name="Crable B.R."/>
            <person name="Wagner D.N."/>
            <person name="Hung C.S."/>
            <person name="Nadeau L.J."/>
            <person name="Schratz L."/>
            <person name="Haridas S."/>
            <person name="Pangilinan J."/>
            <person name="Lipzen A."/>
            <person name="Na H."/>
            <person name="Yan M."/>
            <person name="Ng V."/>
            <person name="Grigoriev I.V."/>
            <person name="Spatafora J.W."/>
            <person name="Barlow D."/>
            <person name="Biffinger J."/>
            <person name="Kelley-Loughnane N."/>
            <person name="Varaljay V.A."/>
            <person name="Crookes-Goodson W.J."/>
        </authorList>
    </citation>
    <scope>NUCLEOTIDE SEQUENCE</scope>
    <source>
        <strain evidence="8">5307AH</strain>
    </source>
</reference>
<dbReference type="InterPro" id="IPR008636">
    <property type="entry name" value="Hook_C"/>
</dbReference>
<dbReference type="GO" id="GO:0005815">
    <property type="term" value="C:microtubule organizing center"/>
    <property type="evidence" value="ECO:0007669"/>
    <property type="project" value="TreeGrafter"/>
</dbReference>
<dbReference type="GO" id="GO:0005737">
    <property type="term" value="C:cytoplasm"/>
    <property type="evidence" value="ECO:0007669"/>
    <property type="project" value="UniProtKB-SubCell"/>
</dbReference>
<feature type="domain" description="Hook C-terminal" evidence="6">
    <location>
        <begin position="188"/>
        <end position="616"/>
    </location>
</feature>
<dbReference type="SUPFAM" id="SSF116907">
    <property type="entry name" value="Hook domain"/>
    <property type="match status" value="1"/>
</dbReference>
<feature type="coiled-coil region" evidence="4">
    <location>
        <begin position="471"/>
        <end position="532"/>
    </location>
</feature>
<keyword evidence="3 4" id="KW-0175">Coiled coil</keyword>
<dbReference type="InterPro" id="IPR043936">
    <property type="entry name" value="HOOK_N"/>
</dbReference>
<dbReference type="Gene3D" id="1.10.418.10">
    <property type="entry name" value="Calponin-like domain"/>
    <property type="match status" value="1"/>
</dbReference>
<dbReference type="GO" id="GO:0051959">
    <property type="term" value="F:dynein light intermediate chain binding"/>
    <property type="evidence" value="ECO:0007669"/>
    <property type="project" value="TreeGrafter"/>
</dbReference>
<protein>
    <submittedName>
        <fullName evidence="8">Protein-nucleus import-related protein</fullName>
    </submittedName>
</protein>
<feature type="coiled-coil region" evidence="4">
    <location>
        <begin position="695"/>
        <end position="759"/>
    </location>
</feature>
<comment type="caution">
    <text evidence="8">The sequence shown here is derived from an EMBL/GenBank/DDBJ whole genome shotgun (WGS) entry which is preliminary data.</text>
</comment>
<dbReference type="PANTHER" id="PTHR18947">
    <property type="entry name" value="HOOK PROTEINS"/>
    <property type="match status" value="1"/>
</dbReference>
<feature type="region of interest" description="Disordered" evidence="5">
    <location>
        <begin position="162"/>
        <end position="192"/>
    </location>
</feature>
<dbReference type="Pfam" id="PF05622">
    <property type="entry name" value="HOOK"/>
    <property type="match status" value="1"/>
</dbReference>
<sequence length="822" mass="93165">MSTKKEQEALVAFFNSFELRKPLASFKQLSDGKVFMEVMSKVDATHFKNTPGRETSSNDNWVLYMNTLKRLYRLLLSLPLPSPHPASLSLSTLPEPPFRTIARSPSSPEAIAGLLQIARMCLSVSVWAPGNEKVIARIQGLEEGHMAELMRGIEEIMRTLPAREESEGGPSSPGKVSRRSPSPVPTSLRSERDKLIQENDELRQRCENLISQIAEISTDLDEATAERDDAVARFQRETSGSLRTSLNATGEAESLRNDLARAEENLAHTEAELEKQLSTVKLLTKQVEDYKIKAEQAAKLKDQLDEYRHAADKLQKSENVIEKYKKKLEDSAGLRRELRALEEENAVLVDTNAKLEAELNKAGSSKALIDELKRLIENLEERSKEQNEQIAQLNVQLENAQAEIVDRAKAHEQDREELELHQEKMKEMELGSSSHIQRSVSDNSLADHPGDISLGDELGTSEEIGLGSETKTALKIRIRALQKEISDLKTKERDTHQVSALENLLADANKSRDRYQTEYLEARRDILRLQTNLEQGPSAKGSENSAATAALRQRLNEVIEERDRLLLAQEELTVTREQIEKQLEAAKVDLSLVRKDQIEQIAILRQKSDRETKELDGKANRLREEITVLRDKDKSHLEELRGLLLDKVDLQSTGILQRERELERERNVNDIRAQLSRNGVDQDTQNQLLEVHSKNMSLANEIDALRQQLQKAKNFIKDQDALFRAEYSQKGAGNFDEAQKSYEAQISSLKAEVLKAKQATSSLEHRYKLEQQVMLSAWHELGARTVRDHIAAAGQRRPIQRPVATSWLGRQRRQQEEASFSR</sequence>
<comment type="subcellular location">
    <subcellularLocation>
        <location evidence="1">Cytoplasm</location>
    </subcellularLocation>
</comment>
<evidence type="ECO:0000256" key="5">
    <source>
        <dbReference type="SAM" id="MobiDB-lite"/>
    </source>
</evidence>
<dbReference type="GO" id="GO:0030705">
    <property type="term" value="P:cytoskeleton-dependent intracellular transport"/>
    <property type="evidence" value="ECO:0007669"/>
    <property type="project" value="InterPro"/>
</dbReference>
<evidence type="ECO:0000256" key="3">
    <source>
        <dbReference type="ARBA" id="ARBA00023054"/>
    </source>
</evidence>
<evidence type="ECO:0000256" key="1">
    <source>
        <dbReference type="ARBA" id="ARBA00004496"/>
    </source>
</evidence>
<dbReference type="Pfam" id="PF19047">
    <property type="entry name" value="HOOK_N"/>
    <property type="match status" value="1"/>
</dbReference>
<feature type="domain" description="HOOK N-terminal" evidence="7">
    <location>
        <begin position="8"/>
        <end position="154"/>
    </location>
</feature>
<feature type="region of interest" description="Disordered" evidence="5">
    <location>
        <begin position="802"/>
        <end position="822"/>
    </location>
</feature>
<name>A0AAD9FW22_PAPLA</name>
<feature type="compositionally biased region" description="Low complexity" evidence="5">
    <location>
        <begin position="168"/>
        <end position="188"/>
    </location>
</feature>
<keyword evidence="2" id="KW-0963">Cytoplasm</keyword>
<feature type="coiled-coil region" evidence="4">
    <location>
        <begin position="569"/>
        <end position="632"/>
    </location>
</feature>